<accession>A0A087SU99</accession>
<protein>
    <submittedName>
        <fullName evidence="1">Uncharacterized protein</fullName>
    </submittedName>
</protein>
<gene>
    <name evidence="1" type="ORF">F751_5741</name>
</gene>
<dbReference type="Proteomes" id="UP000028924">
    <property type="component" value="Unassembled WGS sequence"/>
</dbReference>
<organism evidence="1 2">
    <name type="scientific">Auxenochlorella protothecoides</name>
    <name type="common">Green microalga</name>
    <name type="synonym">Chlorella protothecoides</name>
    <dbReference type="NCBI Taxonomy" id="3075"/>
    <lineage>
        <taxon>Eukaryota</taxon>
        <taxon>Viridiplantae</taxon>
        <taxon>Chlorophyta</taxon>
        <taxon>core chlorophytes</taxon>
        <taxon>Trebouxiophyceae</taxon>
        <taxon>Chlorellales</taxon>
        <taxon>Chlorellaceae</taxon>
        <taxon>Auxenochlorella</taxon>
    </lineage>
</organism>
<proteinExistence type="predicted"/>
<dbReference type="RefSeq" id="XP_011402356.1">
    <property type="nucleotide sequence ID" value="XM_011404054.1"/>
</dbReference>
<reference evidence="1 2" key="1">
    <citation type="journal article" date="2014" name="BMC Genomics">
        <title>Oil accumulation mechanisms of the oleaginous microalga Chlorella protothecoides revealed through its genome, transcriptomes, and proteomes.</title>
        <authorList>
            <person name="Gao C."/>
            <person name="Wang Y."/>
            <person name="Shen Y."/>
            <person name="Yan D."/>
            <person name="He X."/>
            <person name="Dai J."/>
            <person name="Wu Q."/>
        </authorList>
    </citation>
    <scope>NUCLEOTIDE SEQUENCE [LARGE SCALE GENOMIC DNA]</scope>
    <source>
        <strain evidence="1 2">0710</strain>
    </source>
</reference>
<keyword evidence="2" id="KW-1185">Reference proteome</keyword>
<sequence>MSSSHVTSALVVLAQDAVEAAQFLLDFRGEAHGTLGGVAAHRRGGLCAARGQEGAFPRCLGRLGLLRDLGVKGAPSGLRGSLDADLGRVARLLVTIPPLAGGPRGVRDGRRCLLGATHEAPEGAARGGGGGNGGGRVSGICACHTSRSCRMVQV</sequence>
<evidence type="ECO:0000313" key="1">
    <source>
        <dbReference type="EMBL" id="KFM29303.1"/>
    </source>
</evidence>
<evidence type="ECO:0000313" key="2">
    <source>
        <dbReference type="Proteomes" id="UP000028924"/>
    </source>
</evidence>
<name>A0A087SU99_AUXPR</name>
<dbReference type="GeneID" id="23617132"/>
<dbReference type="AlphaFoldDB" id="A0A087SU99"/>
<dbReference type="EMBL" id="KL662190">
    <property type="protein sequence ID" value="KFM29303.1"/>
    <property type="molecule type" value="Genomic_DNA"/>
</dbReference>
<dbReference type="KEGG" id="apro:F751_5741"/>